<keyword evidence="3" id="KW-1185">Reference proteome</keyword>
<name>A0A493TJI5_ANAPP</name>
<dbReference type="Ensembl" id="ENSAPLT00000027690.1">
    <property type="protein sequence ID" value="ENSAPLP00000026051.1"/>
    <property type="gene ID" value="ENSAPLG00000016714.1"/>
</dbReference>
<evidence type="ECO:0000313" key="2">
    <source>
        <dbReference type="Ensembl" id="ENSAPLP00000026051.1"/>
    </source>
</evidence>
<sequence length="152" mass="17510">RDAVSINDLHRCHHSVCVEEQNDAVSPSEVLPGGGEELQCSFLYHKCYNVIYICKVRNKSPYFCFSIYFCHHIVLICEPENAEAKQFFLLLEEKVLMSKFANHNDEEKSDESRNSNTKSISYSNSSNEKGEESCYSEENLLENPIVFLKMIL</sequence>
<accession>A0A493TJI5</accession>
<reference evidence="2 3" key="1">
    <citation type="submission" date="2017-10" db="EMBL/GenBank/DDBJ databases">
        <title>A new Pekin duck reference genome.</title>
        <authorList>
            <person name="Hou Z.-C."/>
            <person name="Zhou Z.-K."/>
            <person name="Zhu F."/>
            <person name="Hou S.-S."/>
        </authorList>
    </citation>
    <scope>NUCLEOTIDE SEQUENCE [LARGE SCALE GENOMIC DNA]</scope>
</reference>
<organism evidence="2 3">
    <name type="scientific">Anas platyrhynchos platyrhynchos</name>
    <name type="common">Northern mallard</name>
    <dbReference type="NCBI Taxonomy" id="8840"/>
    <lineage>
        <taxon>Eukaryota</taxon>
        <taxon>Metazoa</taxon>
        <taxon>Chordata</taxon>
        <taxon>Craniata</taxon>
        <taxon>Vertebrata</taxon>
        <taxon>Euteleostomi</taxon>
        <taxon>Archelosauria</taxon>
        <taxon>Archosauria</taxon>
        <taxon>Dinosauria</taxon>
        <taxon>Saurischia</taxon>
        <taxon>Theropoda</taxon>
        <taxon>Coelurosauria</taxon>
        <taxon>Aves</taxon>
        <taxon>Neognathae</taxon>
        <taxon>Galloanserae</taxon>
        <taxon>Anseriformes</taxon>
        <taxon>Anatidae</taxon>
        <taxon>Anatinae</taxon>
        <taxon>Anas</taxon>
    </lineage>
</organism>
<dbReference type="AlphaFoldDB" id="A0A493TJI5"/>
<reference evidence="2" key="2">
    <citation type="submission" date="2025-08" db="UniProtKB">
        <authorList>
            <consortium name="Ensembl"/>
        </authorList>
    </citation>
    <scope>IDENTIFICATION</scope>
</reference>
<protein>
    <submittedName>
        <fullName evidence="2">Uncharacterized protein</fullName>
    </submittedName>
</protein>
<reference evidence="2" key="3">
    <citation type="submission" date="2025-09" db="UniProtKB">
        <authorList>
            <consortium name="Ensembl"/>
        </authorList>
    </citation>
    <scope>IDENTIFICATION</scope>
</reference>
<feature type="compositionally biased region" description="Low complexity" evidence="1">
    <location>
        <begin position="114"/>
        <end position="127"/>
    </location>
</feature>
<proteinExistence type="predicted"/>
<evidence type="ECO:0000313" key="3">
    <source>
        <dbReference type="Proteomes" id="UP000016666"/>
    </source>
</evidence>
<feature type="region of interest" description="Disordered" evidence="1">
    <location>
        <begin position="106"/>
        <end position="130"/>
    </location>
</feature>
<dbReference type="GeneTree" id="ENSGT00990000205815"/>
<dbReference type="Proteomes" id="UP000016666">
    <property type="component" value="Chromosome 7"/>
</dbReference>
<evidence type="ECO:0000256" key="1">
    <source>
        <dbReference type="SAM" id="MobiDB-lite"/>
    </source>
</evidence>